<comment type="caution">
    <text evidence="1">The sequence shown here is derived from an EMBL/GenBank/DDBJ whole genome shotgun (WGS) entry which is preliminary data.</text>
</comment>
<dbReference type="EMBL" id="BLLF01001700">
    <property type="protein sequence ID" value="GFH20803.1"/>
    <property type="molecule type" value="Genomic_DNA"/>
</dbReference>
<organism evidence="1 2">
    <name type="scientific">Haematococcus lacustris</name>
    <name type="common">Green alga</name>
    <name type="synonym">Haematococcus pluvialis</name>
    <dbReference type="NCBI Taxonomy" id="44745"/>
    <lineage>
        <taxon>Eukaryota</taxon>
        <taxon>Viridiplantae</taxon>
        <taxon>Chlorophyta</taxon>
        <taxon>core chlorophytes</taxon>
        <taxon>Chlorophyceae</taxon>
        <taxon>CS clade</taxon>
        <taxon>Chlamydomonadales</taxon>
        <taxon>Haematococcaceae</taxon>
        <taxon>Haematococcus</taxon>
    </lineage>
</organism>
<reference evidence="1 2" key="1">
    <citation type="submission" date="2020-02" db="EMBL/GenBank/DDBJ databases">
        <title>Draft genome sequence of Haematococcus lacustris strain NIES-144.</title>
        <authorList>
            <person name="Morimoto D."/>
            <person name="Nakagawa S."/>
            <person name="Yoshida T."/>
            <person name="Sawayama S."/>
        </authorList>
    </citation>
    <scope>NUCLEOTIDE SEQUENCE [LARGE SCALE GENOMIC DNA]</scope>
    <source>
        <strain evidence="1 2">NIES-144</strain>
    </source>
</reference>
<protein>
    <submittedName>
        <fullName evidence="1">Uncharacterized protein</fullName>
    </submittedName>
</protein>
<dbReference type="AlphaFoldDB" id="A0A699ZDW0"/>
<accession>A0A699ZDW0</accession>
<evidence type="ECO:0000313" key="1">
    <source>
        <dbReference type="EMBL" id="GFH20803.1"/>
    </source>
</evidence>
<sequence>TATQPFTRFSLPPATAPSPTELAACPWPLGLLDLSGNRLLDDSADLMAAIMQQLVEAAGGSVLEAAVRACQRLAALLGRPPLQLHLADNHYPFSLPQLRALSSTLAAAAAPPYVAGFLACTSPSGTLPGPRATGSW</sequence>
<name>A0A699ZDW0_HAELA</name>
<proteinExistence type="predicted"/>
<keyword evidence="2" id="KW-1185">Reference proteome</keyword>
<gene>
    <name evidence="1" type="ORF">HaLaN_17984</name>
</gene>
<feature type="non-terminal residue" evidence="1">
    <location>
        <position position="1"/>
    </location>
</feature>
<evidence type="ECO:0000313" key="2">
    <source>
        <dbReference type="Proteomes" id="UP000485058"/>
    </source>
</evidence>
<dbReference type="Proteomes" id="UP000485058">
    <property type="component" value="Unassembled WGS sequence"/>
</dbReference>